<protein>
    <submittedName>
        <fullName evidence="7">MYB-related protein</fullName>
    </submittedName>
</protein>
<accession>M1V634</accession>
<keyword evidence="3" id="KW-0539">Nucleus</keyword>
<evidence type="ECO:0000256" key="4">
    <source>
        <dbReference type="SAM" id="MobiDB-lite"/>
    </source>
</evidence>
<organism evidence="7 8">
    <name type="scientific">Cyanidioschyzon merolae (strain NIES-3377 / 10D)</name>
    <name type="common">Unicellular red alga</name>
    <dbReference type="NCBI Taxonomy" id="280699"/>
    <lineage>
        <taxon>Eukaryota</taxon>
        <taxon>Rhodophyta</taxon>
        <taxon>Bangiophyceae</taxon>
        <taxon>Cyanidiales</taxon>
        <taxon>Cyanidiaceae</taxon>
        <taxon>Cyanidioschyzon</taxon>
    </lineage>
</organism>
<dbReference type="Pfam" id="PF00249">
    <property type="entry name" value="Myb_DNA-binding"/>
    <property type="match status" value="1"/>
</dbReference>
<evidence type="ECO:0000259" key="6">
    <source>
        <dbReference type="PROSITE" id="PS51294"/>
    </source>
</evidence>
<dbReference type="Gene3D" id="1.10.10.60">
    <property type="entry name" value="Homeodomain-like"/>
    <property type="match status" value="2"/>
</dbReference>
<dbReference type="InterPro" id="IPR001005">
    <property type="entry name" value="SANT/Myb"/>
</dbReference>
<dbReference type="PANTHER" id="PTHR46380:SF2">
    <property type="entry name" value="CYCLIN-D-BINDING MYB-LIKE TRANSCRIPTION FACTOR 1"/>
    <property type="match status" value="1"/>
</dbReference>
<evidence type="ECO:0000256" key="2">
    <source>
        <dbReference type="ARBA" id="ARBA00023125"/>
    </source>
</evidence>
<dbReference type="InterPro" id="IPR051651">
    <property type="entry name" value="DMTF1_DNA-bind_reg"/>
</dbReference>
<feature type="compositionally biased region" description="Basic and acidic residues" evidence="4">
    <location>
        <begin position="11"/>
        <end position="22"/>
    </location>
</feature>
<dbReference type="HOGENOM" id="CLU_702775_0_0_1"/>
<dbReference type="CDD" id="cd00167">
    <property type="entry name" value="SANT"/>
    <property type="match status" value="1"/>
</dbReference>
<feature type="region of interest" description="Disordered" evidence="4">
    <location>
        <begin position="1"/>
        <end position="36"/>
    </location>
</feature>
<dbReference type="PROSITE" id="PS50090">
    <property type="entry name" value="MYB_LIKE"/>
    <property type="match status" value="2"/>
</dbReference>
<evidence type="ECO:0000256" key="3">
    <source>
        <dbReference type="ARBA" id="ARBA00023242"/>
    </source>
</evidence>
<dbReference type="GO" id="GO:0003700">
    <property type="term" value="F:DNA-binding transcription factor activity"/>
    <property type="evidence" value="ECO:0007669"/>
    <property type="project" value="TreeGrafter"/>
</dbReference>
<dbReference type="InterPro" id="IPR009057">
    <property type="entry name" value="Homeodomain-like_sf"/>
</dbReference>
<feature type="domain" description="Myb-like" evidence="5">
    <location>
        <begin position="169"/>
        <end position="272"/>
    </location>
</feature>
<dbReference type="eggNOG" id="KOG0051">
    <property type="taxonomic scope" value="Eukaryota"/>
</dbReference>
<comment type="subcellular location">
    <subcellularLocation>
        <location evidence="1">Nucleus</location>
    </subcellularLocation>
</comment>
<evidence type="ECO:0000313" key="7">
    <source>
        <dbReference type="EMBL" id="BAM81725.1"/>
    </source>
</evidence>
<dbReference type="OrthoDB" id="2143914at2759"/>
<gene>
    <name evidence="7" type="ORF">CYME_CMP069C</name>
</gene>
<reference evidence="7 8" key="2">
    <citation type="journal article" date="2007" name="BMC Biol.">
        <title>A 100%-complete sequence reveals unusually simple genomic features in the hot-spring red alga Cyanidioschyzon merolae.</title>
        <authorList>
            <person name="Nozaki H."/>
            <person name="Takano H."/>
            <person name="Misumi O."/>
            <person name="Terasawa K."/>
            <person name="Matsuzaki M."/>
            <person name="Maruyama S."/>
            <person name="Nishida K."/>
            <person name="Yagisawa F."/>
            <person name="Yoshida Y."/>
            <person name="Fujiwara T."/>
            <person name="Takio S."/>
            <person name="Tamura K."/>
            <person name="Chung S.J."/>
            <person name="Nakamura S."/>
            <person name="Kuroiwa H."/>
            <person name="Tanaka K."/>
            <person name="Sato N."/>
            <person name="Kuroiwa T."/>
        </authorList>
    </citation>
    <scope>NUCLEOTIDE SEQUENCE [LARGE SCALE GENOMIC DNA]</scope>
    <source>
        <strain evidence="7 8">10D</strain>
    </source>
</reference>
<dbReference type="Gramene" id="CMP069CT">
    <property type="protein sequence ID" value="CMP069CT"/>
    <property type="gene ID" value="CMP069C"/>
</dbReference>
<dbReference type="GeneID" id="16995990"/>
<dbReference type="SUPFAM" id="SSF46689">
    <property type="entry name" value="Homeodomain-like"/>
    <property type="match status" value="2"/>
</dbReference>
<feature type="domain" description="HTH myb-type" evidence="6">
    <location>
        <begin position="124"/>
        <end position="171"/>
    </location>
</feature>
<dbReference type="STRING" id="280699.M1V634"/>
<evidence type="ECO:0000259" key="5">
    <source>
        <dbReference type="PROSITE" id="PS50090"/>
    </source>
</evidence>
<name>M1V634_CYAM1</name>
<keyword evidence="8" id="KW-1185">Reference proteome</keyword>
<sequence>MTADNACTGREPSDSRQERDSQARASRPRMQGRFTDRELEQLEDGLRAVCTELGLPATPQQFSELATRPRAVRRACAHQLPGSEVLLRNWGGIWKRVATFVPGRSWRQVYDTARRRYAGNNYLGDWTEEQLALLERAVEQHGPCWSKVAEEVGRFASSCRDKWRQSFESRGRLRGRWSPDERRRLLEAMRKYGEAPAAASEFGNVTTRPDQLDGTTDPRTMDVLEGNGKPAVSRKRGRSSAYTESEGFWTRIAIYVGTRSEFQCRCEWQRHMDPRRISRRGSAHRAASLNLQFLGVLEKFVTPDGTRRVPRDVSEIKWGEVHPDLNAYRCYLWWRQLLQRFYPESPLLSNDMQARRNASLLETIREVRLRILQHYPESAEAGEVRAVDTLERA</sequence>
<dbReference type="RefSeq" id="XP_005537761.1">
    <property type="nucleotide sequence ID" value="XM_005537704.1"/>
</dbReference>
<evidence type="ECO:0000256" key="1">
    <source>
        <dbReference type="ARBA" id="ARBA00004123"/>
    </source>
</evidence>
<dbReference type="EMBL" id="AP006498">
    <property type="protein sequence ID" value="BAM81725.1"/>
    <property type="molecule type" value="Genomic_DNA"/>
</dbReference>
<dbReference type="GO" id="GO:0005634">
    <property type="term" value="C:nucleus"/>
    <property type="evidence" value="ECO:0007669"/>
    <property type="project" value="UniProtKB-SubCell"/>
</dbReference>
<keyword evidence="2" id="KW-0238">DNA-binding</keyword>
<dbReference type="PANTHER" id="PTHR46380">
    <property type="entry name" value="CYCLIN-D-BINDING MYB-LIKE TRANSCRIPTION FACTOR 1"/>
    <property type="match status" value="1"/>
</dbReference>
<dbReference type="KEGG" id="cme:CYME_CMP069C"/>
<dbReference type="Proteomes" id="UP000007014">
    <property type="component" value="Chromosome 16"/>
</dbReference>
<proteinExistence type="predicted"/>
<evidence type="ECO:0000313" key="8">
    <source>
        <dbReference type="Proteomes" id="UP000007014"/>
    </source>
</evidence>
<feature type="domain" description="Myb-like" evidence="5">
    <location>
        <begin position="124"/>
        <end position="167"/>
    </location>
</feature>
<reference evidence="7 8" key="1">
    <citation type="journal article" date="2004" name="Nature">
        <title>Genome sequence of the ultrasmall unicellular red alga Cyanidioschyzon merolae 10D.</title>
        <authorList>
            <person name="Matsuzaki M."/>
            <person name="Misumi O."/>
            <person name="Shin-i T."/>
            <person name="Maruyama S."/>
            <person name="Takahara M."/>
            <person name="Miyagishima S."/>
            <person name="Mori T."/>
            <person name="Nishida K."/>
            <person name="Yagisawa F."/>
            <person name="Nishida K."/>
            <person name="Yoshida Y."/>
            <person name="Nishimura Y."/>
            <person name="Nakao S."/>
            <person name="Kobayashi T."/>
            <person name="Momoyama Y."/>
            <person name="Higashiyama T."/>
            <person name="Minoda A."/>
            <person name="Sano M."/>
            <person name="Nomoto H."/>
            <person name="Oishi K."/>
            <person name="Hayashi H."/>
            <person name="Ohta F."/>
            <person name="Nishizaka S."/>
            <person name="Haga S."/>
            <person name="Miura S."/>
            <person name="Morishita T."/>
            <person name="Kabeya Y."/>
            <person name="Terasawa K."/>
            <person name="Suzuki Y."/>
            <person name="Ishii Y."/>
            <person name="Asakawa S."/>
            <person name="Takano H."/>
            <person name="Ohta N."/>
            <person name="Kuroiwa H."/>
            <person name="Tanaka K."/>
            <person name="Shimizu N."/>
            <person name="Sugano S."/>
            <person name="Sato N."/>
            <person name="Nozaki H."/>
            <person name="Ogasawara N."/>
            <person name="Kohara Y."/>
            <person name="Kuroiwa T."/>
        </authorList>
    </citation>
    <scope>NUCLEOTIDE SEQUENCE [LARGE SCALE GENOMIC DNA]</scope>
    <source>
        <strain evidence="7 8">10D</strain>
    </source>
</reference>
<dbReference type="SMART" id="SM00717">
    <property type="entry name" value="SANT"/>
    <property type="match status" value="3"/>
</dbReference>
<dbReference type="InterPro" id="IPR017930">
    <property type="entry name" value="Myb_dom"/>
</dbReference>
<dbReference type="GO" id="GO:0000976">
    <property type="term" value="F:transcription cis-regulatory region binding"/>
    <property type="evidence" value="ECO:0007669"/>
    <property type="project" value="TreeGrafter"/>
</dbReference>
<dbReference type="AlphaFoldDB" id="M1V634"/>
<dbReference type="PROSITE" id="PS51294">
    <property type="entry name" value="HTH_MYB"/>
    <property type="match status" value="1"/>
</dbReference>